<evidence type="ECO:0000256" key="2">
    <source>
        <dbReference type="ARBA" id="ARBA00022989"/>
    </source>
</evidence>
<dbReference type="EMBL" id="CP013388">
    <property type="protein sequence ID" value="AOJ06819.1"/>
    <property type="molecule type" value="Genomic_DNA"/>
</dbReference>
<feature type="transmembrane region" description="Helical" evidence="4">
    <location>
        <begin position="157"/>
        <end position="177"/>
    </location>
</feature>
<keyword evidence="3 4" id="KW-0472">Membrane</keyword>
<feature type="transmembrane region" description="Helical" evidence="4">
    <location>
        <begin position="354"/>
        <end position="371"/>
    </location>
</feature>
<feature type="transmembrane region" description="Helical" evidence="4">
    <location>
        <begin position="241"/>
        <end position="260"/>
    </location>
</feature>
<keyword evidence="1 4" id="KW-0812">Transmembrane</keyword>
<evidence type="ECO:0000256" key="1">
    <source>
        <dbReference type="ARBA" id="ARBA00022692"/>
    </source>
</evidence>
<evidence type="ECO:0000256" key="4">
    <source>
        <dbReference type="SAM" id="Phobius"/>
    </source>
</evidence>
<organism evidence="5 6">
    <name type="scientific">Burkholderia mayonis</name>
    <dbReference type="NCBI Taxonomy" id="1385591"/>
    <lineage>
        <taxon>Bacteria</taxon>
        <taxon>Pseudomonadati</taxon>
        <taxon>Pseudomonadota</taxon>
        <taxon>Betaproteobacteria</taxon>
        <taxon>Burkholderiales</taxon>
        <taxon>Burkholderiaceae</taxon>
        <taxon>Burkholderia</taxon>
        <taxon>pseudomallei group</taxon>
    </lineage>
</organism>
<dbReference type="InterPro" id="IPR011701">
    <property type="entry name" value="MFS"/>
</dbReference>
<feature type="transmembrane region" description="Helical" evidence="4">
    <location>
        <begin position="45"/>
        <end position="65"/>
    </location>
</feature>
<dbReference type="Gene3D" id="1.20.1250.20">
    <property type="entry name" value="MFS general substrate transporter like domains"/>
    <property type="match status" value="1"/>
</dbReference>
<reference evidence="5 6" key="1">
    <citation type="submission" date="2015-12" db="EMBL/GenBank/DDBJ databases">
        <title>Diversity of Burkholderia near neighbor genomes.</title>
        <authorList>
            <person name="Sahl J."/>
            <person name="Wagner D."/>
            <person name="Keim P."/>
        </authorList>
    </citation>
    <scope>NUCLEOTIDE SEQUENCE [LARGE SCALE GENOMIC DNA]</scope>
    <source>
        <strain evidence="5 6">BDU8</strain>
    </source>
</reference>
<feature type="transmembrane region" description="Helical" evidence="4">
    <location>
        <begin position="98"/>
        <end position="116"/>
    </location>
</feature>
<feature type="transmembrane region" description="Helical" evidence="4">
    <location>
        <begin position="128"/>
        <end position="151"/>
    </location>
</feature>
<dbReference type="SUPFAM" id="SSF103473">
    <property type="entry name" value="MFS general substrate transporter"/>
    <property type="match status" value="1"/>
</dbReference>
<protein>
    <submittedName>
        <fullName evidence="5">MFS transporter</fullName>
    </submittedName>
</protein>
<accession>A0A1B4FT19</accession>
<dbReference type="AlphaFoldDB" id="A0A1B4FT19"/>
<feature type="transmembrane region" description="Helical" evidence="4">
    <location>
        <begin position="72"/>
        <end position="92"/>
    </location>
</feature>
<evidence type="ECO:0000313" key="5">
    <source>
        <dbReference type="EMBL" id="AOJ06819.1"/>
    </source>
</evidence>
<evidence type="ECO:0000256" key="3">
    <source>
        <dbReference type="ARBA" id="ARBA00023136"/>
    </source>
</evidence>
<feature type="transmembrane region" description="Helical" evidence="4">
    <location>
        <begin position="297"/>
        <end position="318"/>
    </location>
</feature>
<sequence>MPARRGSSLALVVAHVAGMIDLVALPVWVGALIQHYGFDAQQAGLLATLYLGCAVLCCSVLARRFDRISGRLVAPTGFAVGALAFLAATQAHGLGPMAAAHALAGAGVGCGLSCAHGEIGLARNPHRLFAFSHLALSGFGVLFFATVPALVARDGSAIFTVLAALAGCAALATGLLFPGRAAPGDAAVESNTPVTPHAPLDARCWCAIIGIVFMAINQAMVFGFVERIGMARGFGADHVNAVLLAVGLVNLLPPALAALLQHRLDARTVAVAGPLTQAVLALAIARSTSFAPYAFGVSLWVFAMIFTHTFLFGLLARLDATGRAVASTPAMLMSGSAVGPLLGGVLIVRFGFDALGTAVAIVSLLSLLFLVRLRVLTRRSPALSLSEAP</sequence>
<name>A0A1B4FT19_9BURK</name>
<gene>
    <name evidence="5" type="ORF">WS71_05430</name>
</gene>
<feature type="transmembrane region" description="Helical" evidence="4">
    <location>
        <begin position="12"/>
        <end position="33"/>
    </location>
</feature>
<dbReference type="Pfam" id="PF07690">
    <property type="entry name" value="MFS_1"/>
    <property type="match status" value="1"/>
</dbReference>
<keyword evidence="2 4" id="KW-1133">Transmembrane helix</keyword>
<dbReference type="GO" id="GO:0022857">
    <property type="term" value="F:transmembrane transporter activity"/>
    <property type="evidence" value="ECO:0007669"/>
    <property type="project" value="InterPro"/>
</dbReference>
<proteinExistence type="predicted"/>
<dbReference type="InterPro" id="IPR036259">
    <property type="entry name" value="MFS_trans_sf"/>
</dbReference>
<evidence type="ECO:0000313" key="6">
    <source>
        <dbReference type="Proteomes" id="UP000067711"/>
    </source>
</evidence>
<feature type="transmembrane region" description="Helical" evidence="4">
    <location>
        <begin position="204"/>
        <end position="225"/>
    </location>
</feature>
<feature type="transmembrane region" description="Helical" evidence="4">
    <location>
        <begin position="330"/>
        <end position="348"/>
    </location>
</feature>
<dbReference type="Proteomes" id="UP000067711">
    <property type="component" value="Chromosome 2"/>
</dbReference>